<dbReference type="PANTHER" id="PTHR31415">
    <property type="entry name" value="OS05G0367900 PROTEIN"/>
    <property type="match status" value="1"/>
</dbReference>
<accession>A0AAV1C090</accession>
<feature type="transmembrane region" description="Helical" evidence="3">
    <location>
        <begin position="197"/>
        <end position="219"/>
    </location>
</feature>
<dbReference type="AlphaFoldDB" id="A0AAV1C090"/>
<reference evidence="4" key="1">
    <citation type="submission" date="2023-03" db="EMBL/GenBank/DDBJ databases">
        <authorList>
            <person name="Julca I."/>
        </authorList>
    </citation>
    <scope>NUCLEOTIDE SEQUENCE</scope>
</reference>
<name>A0AAV1C090_OLDCO</name>
<gene>
    <name evidence="4" type="ORF">OLC1_LOCUS1065</name>
</gene>
<keyword evidence="3" id="KW-1133">Transmembrane helix</keyword>
<comment type="subcellular location">
    <subcellularLocation>
        <location evidence="1">Membrane</location>
    </subcellularLocation>
</comment>
<evidence type="ECO:0000256" key="2">
    <source>
        <dbReference type="ARBA" id="ARBA00023136"/>
    </source>
</evidence>
<dbReference type="GO" id="GO:0098542">
    <property type="term" value="P:defense response to other organism"/>
    <property type="evidence" value="ECO:0007669"/>
    <property type="project" value="InterPro"/>
</dbReference>
<dbReference type="GO" id="GO:0005886">
    <property type="term" value="C:plasma membrane"/>
    <property type="evidence" value="ECO:0007669"/>
    <property type="project" value="TreeGrafter"/>
</dbReference>
<evidence type="ECO:0000313" key="4">
    <source>
        <dbReference type="EMBL" id="CAI9088493.1"/>
    </source>
</evidence>
<keyword evidence="2 3" id="KW-0472">Membrane</keyword>
<feature type="transmembrane region" description="Helical" evidence="3">
    <location>
        <begin position="7"/>
        <end position="26"/>
    </location>
</feature>
<proteinExistence type="predicted"/>
<dbReference type="PANTHER" id="PTHR31415:SF52">
    <property type="entry name" value="LATE EMBRYOGENESIS ABUNDANT (LEA) HYDROXYPROLINE-RICH GLYCOPROTEIN FAMILY-RELATED"/>
    <property type="match status" value="1"/>
</dbReference>
<evidence type="ECO:0000313" key="5">
    <source>
        <dbReference type="Proteomes" id="UP001161247"/>
    </source>
</evidence>
<protein>
    <submittedName>
        <fullName evidence="4">OLC1v1022829C1</fullName>
    </submittedName>
</protein>
<dbReference type="Proteomes" id="UP001161247">
    <property type="component" value="Chromosome 1"/>
</dbReference>
<evidence type="ECO:0000256" key="3">
    <source>
        <dbReference type="SAM" id="Phobius"/>
    </source>
</evidence>
<sequence length="405" mass="45811">MSSRYYCIGLSIIFSGITALIVWSALRGYRLPACSVEVFYVPCLNVTDNSTSARSNHTLYFDIRLKNREPFHGVRYDDIKMTFFYGQNSSLNPIGDYKVPRFYQGYRKEARRKALVETYGVPWEAARANVSNRSTVTFRVGLATRVTYKACDEHGCSYHTYDLIEGANVDVDGSGRKVNKQRIRLKSAAPDHIRHHVFLGLPVILYFLGIIALIVWSAVRGYRLPACSVEDFYVPCLNATNNSTSGRTNHTLYLVLRLQNRELLQVARYDEINVTFFYGETMIPVGNYTFPRFHQGYHKRALRKALVETDGVPWEAAYANVSNGSTVTFWVELATRVTYRSCYDSGCSYHTYDLVEEAKVSVDGSGQRVNKKGIRLKSAAAGHTRRPGGFLGLSVMLLNFLVLLV</sequence>
<dbReference type="InterPro" id="IPR044839">
    <property type="entry name" value="NDR1-like"/>
</dbReference>
<evidence type="ECO:0000256" key="1">
    <source>
        <dbReference type="ARBA" id="ARBA00004370"/>
    </source>
</evidence>
<dbReference type="EMBL" id="OX459118">
    <property type="protein sequence ID" value="CAI9088493.1"/>
    <property type="molecule type" value="Genomic_DNA"/>
</dbReference>
<dbReference type="GO" id="GO:0009506">
    <property type="term" value="C:plasmodesma"/>
    <property type="evidence" value="ECO:0007669"/>
    <property type="project" value="TreeGrafter"/>
</dbReference>
<organism evidence="4 5">
    <name type="scientific">Oldenlandia corymbosa var. corymbosa</name>
    <dbReference type="NCBI Taxonomy" id="529605"/>
    <lineage>
        <taxon>Eukaryota</taxon>
        <taxon>Viridiplantae</taxon>
        <taxon>Streptophyta</taxon>
        <taxon>Embryophyta</taxon>
        <taxon>Tracheophyta</taxon>
        <taxon>Spermatophyta</taxon>
        <taxon>Magnoliopsida</taxon>
        <taxon>eudicotyledons</taxon>
        <taxon>Gunneridae</taxon>
        <taxon>Pentapetalae</taxon>
        <taxon>asterids</taxon>
        <taxon>lamiids</taxon>
        <taxon>Gentianales</taxon>
        <taxon>Rubiaceae</taxon>
        <taxon>Rubioideae</taxon>
        <taxon>Spermacoceae</taxon>
        <taxon>Hedyotis-Oldenlandia complex</taxon>
        <taxon>Oldenlandia</taxon>
    </lineage>
</organism>
<keyword evidence="3" id="KW-0812">Transmembrane</keyword>
<keyword evidence="5" id="KW-1185">Reference proteome</keyword>